<organism evidence="14 15">
    <name type="scientific">OM182 bacterium BACL3 MAG-120619-bin3</name>
    <dbReference type="NCBI Taxonomy" id="1655593"/>
    <lineage>
        <taxon>Bacteria</taxon>
        <taxon>Pseudomonadati</taxon>
        <taxon>Pseudomonadota</taxon>
        <taxon>Gammaproteobacteria</taxon>
        <taxon>OMG group</taxon>
        <taxon>OM182 clade</taxon>
    </lineage>
</organism>
<dbReference type="AlphaFoldDB" id="A0A0R2T120"/>
<name>A0A0R2T120_9GAMM</name>
<sequence length="143" mass="15308">MIVASSLLAGVVIGLLIGGKLSANPSRVKELEAQLREAKETDRRYRDNVSDHFSMTADLVHHMTESYREVYEHLASGAQDLCPEDVAGKLLPAKTDAGFNEETSAGELGALVPPKDYAAKATPNQKGALSEDFGLEKPAPADD</sequence>
<proteinExistence type="inferred from homology"/>
<evidence type="ECO:0000256" key="5">
    <source>
        <dbReference type="ARBA" id="ARBA00022692"/>
    </source>
</evidence>
<gene>
    <name evidence="14" type="ORF">ABR85_00185</name>
</gene>
<dbReference type="GO" id="GO:0051301">
    <property type="term" value="P:cell division"/>
    <property type="evidence" value="ECO:0007669"/>
    <property type="project" value="UniProtKB-KW"/>
</dbReference>
<evidence type="ECO:0000256" key="9">
    <source>
        <dbReference type="ARBA" id="ARBA00023306"/>
    </source>
</evidence>
<dbReference type="PANTHER" id="PTHR39579:SF1">
    <property type="entry name" value="INNER MEMBRANE PROTEIN YHCB"/>
    <property type="match status" value="1"/>
</dbReference>
<accession>A0A0R2T120</accession>
<dbReference type="PANTHER" id="PTHR39579">
    <property type="entry name" value="INNER MEMBRANE PROTEIN YHCB"/>
    <property type="match status" value="1"/>
</dbReference>
<keyword evidence="6" id="KW-0133">Cell shape</keyword>
<dbReference type="Pfam" id="PF06295">
    <property type="entry name" value="ZapG-like"/>
    <property type="match status" value="1"/>
</dbReference>
<dbReference type="GO" id="GO:0005886">
    <property type="term" value="C:plasma membrane"/>
    <property type="evidence" value="ECO:0007669"/>
    <property type="project" value="UniProtKB-SubCell"/>
</dbReference>
<evidence type="ECO:0000256" key="2">
    <source>
        <dbReference type="ARBA" id="ARBA00022475"/>
    </source>
</evidence>
<evidence type="ECO:0000256" key="13">
    <source>
        <dbReference type="SAM" id="MobiDB-lite"/>
    </source>
</evidence>
<protein>
    <recommendedName>
        <fullName evidence="11">Z-ring associated protein G</fullName>
    </recommendedName>
    <alternativeName>
        <fullName evidence="12">Cell division protein ZapG</fullName>
    </alternativeName>
</protein>
<evidence type="ECO:0000256" key="10">
    <source>
        <dbReference type="ARBA" id="ARBA00035657"/>
    </source>
</evidence>
<dbReference type="InterPro" id="IPR009386">
    <property type="entry name" value="ZapG-like"/>
</dbReference>
<evidence type="ECO:0000256" key="1">
    <source>
        <dbReference type="ARBA" id="ARBA00004377"/>
    </source>
</evidence>
<comment type="similarity">
    <text evidence="10">Belongs to the ZapG family.</text>
</comment>
<feature type="region of interest" description="Disordered" evidence="13">
    <location>
        <begin position="116"/>
        <end position="143"/>
    </location>
</feature>
<comment type="caution">
    <text evidence="14">The sequence shown here is derived from an EMBL/GenBank/DDBJ whole genome shotgun (WGS) entry which is preliminary data.</text>
</comment>
<evidence type="ECO:0000256" key="12">
    <source>
        <dbReference type="ARBA" id="ARBA00035727"/>
    </source>
</evidence>
<dbReference type="Proteomes" id="UP000051242">
    <property type="component" value="Unassembled WGS sequence"/>
</dbReference>
<evidence type="ECO:0000256" key="3">
    <source>
        <dbReference type="ARBA" id="ARBA00022519"/>
    </source>
</evidence>
<evidence type="ECO:0000313" key="15">
    <source>
        <dbReference type="Proteomes" id="UP000051242"/>
    </source>
</evidence>
<evidence type="ECO:0000256" key="11">
    <source>
        <dbReference type="ARBA" id="ARBA00035703"/>
    </source>
</evidence>
<keyword evidence="8" id="KW-0472">Membrane</keyword>
<dbReference type="GO" id="GO:0008360">
    <property type="term" value="P:regulation of cell shape"/>
    <property type="evidence" value="ECO:0007669"/>
    <property type="project" value="UniProtKB-KW"/>
</dbReference>
<evidence type="ECO:0000256" key="4">
    <source>
        <dbReference type="ARBA" id="ARBA00022618"/>
    </source>
</evidence>
<keyword evidence="7" id="KW-1133">Transmembrane helix</keyword>
<comment type="subcellular location">
    <subcellularLocation>
        <location evidence="1">Cell inner membrane</location>
        <topology evidence="1">Single-pass membrane protein</topology>
    </subcellularLocation>
</comment>
<keyword evidence="3" id="KW-0997">Cell inner membrane</keyword>
<evidence type="ECO:0000313" key="14">
    <source>
        <dbReference type="EMBL" id="KRO80886.1"/>
    </source>
</evidence>
<keyword evidence="2" id="KW-1003">Cell membrane</keyword>
<keyword evidence="4" id="KW-0132">Cell division</keyword>
<keyword evidence="9" id="KW-0131">Cell cycle</keyword>
<keyword evidence="5" id="KW-0812">Transmembrane</keyword>
<evidence type="ECO:0000256" key="7">
    <source>
        <dbReference type="ARBA" id="ARBA00022989"/>
    </source>
</evidence>
<reference evidence="14 15" key="1">
    <citation type="submission" date="2015-10" db="EMBL/GenBank/DDBJ databases">
        <title>Metagenome-Assembled Genomes uncover a global brackish microbiome.</title>
        <authorList>
            <person name="Hugerth L.W."/>
            <person name="Larsson J."/>
            <person name="Alneberg J."/>
            <person name="Lindh M.V."/>
            <person name="Legrand C."/>
            <person name="Pinhassi J."/>
            <person name="Andersson A.F."/>
        </authorList>
    </citation>
    <scope>NUCLEOTIDE SEQUENCE [LARGE SCALE GENOMIC DNA]</scope>
    <source>
        <strain evidence="14">BACL22 MAG-120619-bin3</strain>
    </source>
</reference>
<evidence type="ECO:0000256" key="6">
    <source>
        <dbReference type="ARBA" id="ARBA00022960"/>
    </source>
</evidence>
<evidence type="ECO:0000256" key="8">
    <source>
        <dbReference type="ARBA" id="ARBA00023136"/>
    </source>
</evidence>
<dbReference type="EMBL" id="LICD01000093">
    <property type="protein sequence ID" value="KRO80886.1"/>
    <property type="molecule type" value="Genomic_DNA"/>
</dbReference>